<dbReference type="Gene3D" id="1.10.10.60">
    <property type="entry name" value="Homeodomain-like"/>
    <property type="match status" value="1"/>
</dbReference>
<dbReference type="InterPro" id="IPR017930">
    <property type="entry name" value="Myb_dom"/>
</dbReference>
<dbReference type="InterPro" id="IPR017884">
    <property type="entry name" value="SANT_dom"/>
</dbReference>
<dbReference type="PROSITE" id="PS50158">
    <property type="entry name" value="ZF_CCHC"/>
    <property type="match status" value="1"/>
</dbReference>
<dbReference type="InterPro" id="IPR001878">
    <property type="entry name" value="Znf_CCHC"/>
</dbReference>
<dbReference type="PROSITE" id="PS51294">
    <property type="entry name" value="HTH_MYB"/>
    <property type="match status" value="1"/>
</dbReference>
<dbReference type="GO" id="GO:0005634">
    <property type="term" value="C:nucleus"/>
    <property type="evidence" value="ECO:0007669"/>
    <property type="project" value="UniProtKB-SubCell"/>
</dbReference>
<feature type="domain" description="CCHC-type" evidence="8">
    <location>
        <begin position="5"/>
        <end position="22"/>
    </location>
</feature>
<evidence type="ECO:0000256" key="5">
    <source>
        <dbReference type="ARBA" id="ARBA00023242"/>
    </source>
</evidence>
<evidence type="ECO:0000256" key="4">
    <source>
        <dbReference type="ARBA" id="ARBA00023163"/>
    </source>
</evidence>
<dbReference type="CDD" id="cd00167">
    <property type="entry name" value="SANT"/>
    <property type="match status" value="1"/>
</dbReference>
<gene>
    <name evidence="11" type="ORF">RJT34_09556</name>
</gene>
<keyword evidence="5" id="KW-0539">Nucleus</keyword>
<dbReference type="NCBIfam" id="TIGR01557">
    <property type="entry name" value="myb_SHAQKYF"/>
    <property type="match status" value="1"/>
</dbReference>
<dbReference type="PROSITE" id="PS50090">
    <property type="entry name" value="MYB_LIKE"/>
    <property type="match status" value="1"/>
</dbReference>
<dbReference type="PROSITE" id="PS51293">
    <property type="entry name" value="SANT"/>
    <property type="match status" value="1"/>
</dbReference>
<dbReference type="GO" id="GO:0003677">
    <property type="term" value="F:DNA binding"/>
    <property type="evidence" value="ECO:0007669"/>
    <property type="project" value="UniProtKB-KW"/>
</dbReference>
<keyword evidence="3" id="KW-0238">DNA-binding</keyword>
<keyword evidence="2" id="KW-0805">Transcription regulation</keyword>
<feature type="domain" description="SANT" evidence="9">
    <location>
        <begin position="111"/>
        <end position="164"/>
    </location>
</feature>
<dbReference type="GO" id="GO:0006355">
    <property type="term" value="P:regulation of DNA-templated transcription"/>
    <property type="evidence" value="ECO:0007669"/>
    <property type="project" value="UniProtKB-ARBA"/>
</dbReference>
<reference evidence="11 12" key="1">
    <citation type="submission" date="2024-01" db="EMBL/GenBank/DDBJ databases">
        <title>The genomes of 5 underutilized Papilionoideae crops provide insights into root nodulation and disease resistance.</title>
        <authorList>
            <person name="Yuan L."/>
        </authorList>
    </citation>
    <scope>NUCLEOTIDE SEQUENCE [LARGE SCALE GENOMIC DNA]</scope>
    <source>
        <strain evidence="11">LY-2023</strain>
        <tissue evidence="11">Leaf</tissue>
    </source>
</reference>
<evidence type="ECO:0000259" key="7">
    <source>
        <dbReference type="PROSITE" id="PS50090"/>
    </source>
</evidence>
<comment type="caution">
    <text evidence="11">The sequence shown here is derived from an EMBL/GenBank/DDBJ whole genome shotgun (WGS) entry which is preliminary data.</text>
</comment>
<feature type="domain" description="Myb-like" evidence="7">
    <location>
        <begin position="108"/>
        <end position="160"/>
    </location>
</feature>
<evidence type="ECO:0000313" key="11">
    <source>
        <dbReference type="EMBL" id="KAK7311422.1"/>
    </source>
</evidence>
<dbReference type="GO" id="GO:0009723">
    <property type="term" value="P:response to ethylene"/>
    <property type="evidence" value="ECO:0007669"/>
    <property type="project" value="TreeGrafter"/>
</dbReference>
<dbReference type="GO" id="GO:0008270">
    <property type="term" value="F:zinc ion binding"/>
    <property type="evidence" value="ECO:0007669"/>
    <property type="project" value="UniProtKB-KW"/>
</dbReference>
<evidence type="ECO:0000256" key="1">
    <source>
        <dbReference type="ARBA" id="ARBA00004123"/>
    </source>
</evidence>
<accession>A0AAN9K8C5</accession>
<dbReference type="SUPFAM" id="SSF46689">
    <property type="entry name" value="Homeodomain-like"/>
    <property type="match status" value="1"/>
</dbReference>
<sequence length="274" mass="30144">MGITRKCSYCGDIGHNARTCTKSLTQGQQLKLFGVKLDVYSSSSSSNSFSSPPFLMRTSFSTNYLLSSPTSSFEPSFSSPSLLLADNTNGNSDHSYLAAANSLISTIQDTKKGMPWTEEEHQIFLMGLEKLGKGNWRDISRSFVTTRTPTQVASHAQKYFLRRQSHNRRKHRPSMIHVGNETQTTFNSCSSEPSEAFDPFGLSSGTSNLTSNEIKCSYQLSSNPSHIWHSHSVANWATTSTNCSIHSVAPDLELKLATPTPLKLTELFSAGLLT</sequence>
<evidence type="ECO:0000259" key="9">
    <source>
        <dbReference type="PROSITE" id="PS51293"/>
    </source>
</evidence>
<evidence type="ECO:0000259" key="10">
    <source>
        <dbReference type="PROSITE" id="PS51294"/>
    </source>
</evidence>
<keyword evidence="4" id="KW-0804">Transcription</keyword>
<keyword evidence="6" id="KW-0862">Zinc</keyword>
<dbReference type="InterPro" id="IPR006447">
    <property type="entry name" value="Myb_dom_plants"/>
</dbReference>
<feature type="domain" description="HTH myb-type" evidence="10">
    <location>
        <begin position="108"/>
        <end position="164"/>
    </location>
</feature>
<evidence type="ECO:0000256" key="2">
    <source>
        <dbReference type="ARBA" id="ARBA00023015"/>
    </source>
</evidence>
<dbReference type="InterPro" id="IPR001005">
    <property type="entry name" value="SANT/Myb"/>
</dbReference>
<dbReference type="GO" id="GO:0009739">
    <property type="term" value="P:response to gibberellin"/>
    <property type="evidence" value="ECO:0007669"/>
    <property type="project" value="TreeGrafter"/>
</dbReference>
<dbReference type="Proteomes" id="UP001359559">
    <property type="component" value="Unassembled WGS sequence"/>
</dbReference>
<keyword evidence="6" id="KW-0863">Zinc-finger</keyword>
<dbReference type="InterPro" id="IPR009057">
    <property type="entry name" value="Homeodomain-like_sf"/>
</dbReference>
<evidence type="ECO:0000256" key="6">
    <source>
        <dbReference type="PROSITE-ProRule" id="PRU00047"/>
    </source>
</evidence>
<dbReference type="PANTHER" id="PTHR44191:SF62">
    <property type="entry name" value="OS04G0341900 PROTEIN"/>
    <property type="match status" value="1"/>
</dbReference>
<keyword evidence="12" id="KW-1185">Reference proteome</keyword>
<dbReference type="FunFam" id="1.10.10.60:FF:000009">
    <property type="entry name" value="transcription factor MYB1R1"/>
    <property type="match status" value="1"/>
</dbReference>
<evidence type="ECO:0000259" key="8">
    <source>
        <dbReference type="PROSITE" id="PS50158"/>
    </source>
</evidence>
<keyword evidence="6" id="KW-0479">Metal-binding</keyword>
<comment type="subcellular location">
    <subcellularLocation>
        <location evidence="1">Nucleus</location>
    </subcellularLocation>
</comment>
<evidence type="ECO:0000313" key="12">
    <source>
        <dbReference type="Proteomes" id="UP001359559"/>
    </source>
</evidence>
<dbReference type="PANTHER" id="PTHR44191">
    <property type="entry name" value="TRANSCRIPTION FACTOR KUA1"/>
    <property type="match status" value="1"/>
</dbReference>
<dbReference type="InterPro" id="IPR052245">
    <property type="entry name" value="Plant_Stress_Dev_TF"/>
</dbReference>
<evidence type="ECO:0000256" key="3">
    <source>
        <dbReference type="ARBA" id="ARBA00023125"/>
    </source>
</evidence>
<name>A0AAN9K8C5_CLITE</name>
<protein>
    <submittedName>
        <fullName evidence="11">Uncharacterized protein</fullName>
    </submittedName>
</protein>
<dbReference type="Pfam" id="PF00249">
    <property type="entry name" value="Myb_DNA-binding"/>
    <property type="match status" value="1"/>
</dbReference>
<dbReference type="SMART" id="SM00717">
    <property type="entry name" value="SANT"/>
    <property type="match status" value="1"/>
</dbReference>
<dbReference type="EMBL" id="JAYKXN010000002">
    <property type="protein sequence ID" value="KAK7311422.1"/>
    <property type="molecule type" value="Genomic_DNA"/>
</dbReference>
<dbReference type="AlphaFoldDB" id="A0AAN9K8C5"/>
<organism evidence="11 12">
    <name type="scientific">Clitoria ternatea</name>
    <name type="common">Butterfly pea</name>
    <dbReference type="NCBI Taxonomy" id="43366"/>
    <lineage>
        <taxon>Eukaryota</taxon>
        <taxon>Viridiplantae</taxon>
        <taxon>Streptophyta</taxon>
        <taxon>Embryophyta</taxon>
        <taxon>Tracheophyta</taxon>
        <taxon>Spermatophyta</taxon>
        <taxon>Magnoliopsida</taxon>
        <taxon>eudicotyledons</taxon>
        <taxon>Gunneridae</taxon>
        <taxon>Pentapetalae</taxon>
        <taxon>rosids</taxon>
        <taxon>fabids</taxon>
        <taxon>Fabales</taxon>
        <taxon>Fabaceae</taxon>
        <taxon>Papilionoideae</taxon>
        <taxon>50 kb inversion clade</taxon>
        <taxon>NPAAA clade</taxon>
        <taxon>indigoferoid/millettioid clade</taxon>
        <taxon>Phaseoleae</taxon>
        <taxon>Clitoria</taxon>
    </lineage>
</organism>
<proteinExistence type="predicted"/>